<keyword evidence="1" id="KW-0175">Coiled coil</keyword>
<organism evidence="2">
    <name type="scientific">marine sediment metagenome</name>
    <dbReference type="NCBI Taxonomy" id="412755"/>
    <lineage>
        <taxon>unclassified sequences</taxon>
        <taxon>metagenomes</taxon>
        <taxon>ecological metagenomes</taxon>
    </lineage>
</organism>
<feature type="coiled-coil region" evidence="1">
    <location>
        <begin position="16"/>
        <end position="50"/>
    </location>
</feature>
<name>A0A0F9GNN9_9ZZZZ</name>
<reference evidence="2" key="1">
    <citation type="journal article" date="2015" name="Nature">
        <title>Complex archaea that bridge the gap between prokaryotes and eukaryotes.</title>
        <authorList>
            <person name="Spang A."/>
            <person name="Saw J.H."/>
            <person name="Jorgensen S.L."/>
            <person name="Zaremba-Niedzwiedzka K."/>
            <person name="Martijn J."/>
            <person name="Lind A.E."/>
            <person name="van Eijk R."/>
            <person name="Schleper C."/>
            <person name="Guy L."/>
            <person name="Ettema T.J."/>
        </authorList>
    </citation>
    <scope>NUCLEOTIDE SEQUENCE</scope>
</reference>
<sequence>MTKDQTGDQTATVRNVAALNARVMIQDAQIEKLTQERDEALALLKQANDLIEGDTKAQLVKDASEVSAISLPELAGKDIAELETIIAVSKQVRKPKFVSGADVAGSRTDKFDSRTHLHDLYVGNKGK</sequence>
<comment type="caution">
    <text evidence="2">The sequence shown here is derived from an EMBL/GenBank/DDBJ whole genome shotgun (WGS) entry which is preliminary data.</text>
</comment>
<evidence type="ECO:0000256" key="1">
    <source>
        <dbReference type="SAM" id="Coils"/>
    </source>
</evidence>
<proteinExistence type="predicted"/>
<gene>
    <name evidence="2" type="ORF">LCGC14_1804680</name>
</gene>
<evidence type="ECO:0000313" key="2">
    <source>
        <dbReference type="EMBL" id="KKM00414.1"/>
    </source>
</evidence>
<dbReference type="AlphaFoldDB" id="A0A0F9GNN9"/>
<protein>
    <submittedName>
        <fullName evidence="2">Uncharacterized protein</fullName>
    </submittedName>
</protein>
<accession>A0A0F9GNN9</accession>
<dbReference type="EMBL" id="LAZR01017441">
    <property type="protein sequence ID" value="KKM00414.1"/>
    <property type="molecule type" value="Genomic_DNA"/>
</dbReference>